<gene>
    <name evidence="2" type="ORF">PCANC_04359</name>
</gene>
<proteinExistence type="predicted"/>
<protein>
    <submittedName>
        <fullName evidence="2">Uncharacterized protein</fullName>
    </submittedName>
</protein>
<keyword evidence="3" id="KW-1185">Reference proteome</keyword>
<comment type="caution">
    <text evidence="2">The sequence shown here is derived from an EMBL/GenBank/DDBJ whole genome shotgun (WGS) entry which is preliminary data.</text>
</comment>
<reference evidence="2 3" key="1">
    <citation type="submission" date="2017-11" db="EMBL/GenBank/DDBJ databases">
        <title>De novo assembly and phasing of dikaryotic genomes from two isolates of Puccinia coronata f. sp. avenae, the causal agent of oat crown rust.</title>
        <authorList>
            <person name="Miller M.E."/>
            <person name="Zhang Y."/>
            <person name="Omidvar V."/>
            <person name="Sperschneider J."/>
            <person name="Schwessinger B."/>
            <person name="Raley C."/>
            <person name="Palmer J.M."/>
            <person name="Garnica D."/>
            <person name="Upadhyaya N."/>
            <person name="Rathjen J."/>
            <person name="Taylor J.M."/>
            <person name="Park R.F."/>
            <person name="Dodds P.N."/>
            <person name="Hirsch C.D."/>
            <person name="Kianian S.F."/>
            <person name="Figueroa M."/>
        </authorList>
    </citation>
    <scope>NUCLEOTIDE SEQUENCE [LARGE SCALE GENOMIC DNA]</scope>
    <source>
        <strain evidence="2">12NC29</strain>
    </source>
</reference>
<dbReference type="OrthoDB" id="10689869at2759"/>
<accession>A0A2N5T8Y2</accession>
<dbReference type="AlphaFoldDB" id="A0A2N5T8Y2"/>
<sequence length="87" mass="9239">MVSAGRLSANTNGLSWQTVSQDQWSQLADCQPRAMVSADSLLGQSVLLADHVCQLRPAEINGPVDPAEDNQRDPHPPLLPPSTGLPA</sequence>
<dbReference type="EMBL" id="PGCJ01000778">
    <property type="protein sequence ID" value="PLW21965.1"/>
    <property type="molecule type" value="Genomic_DNA"/>
</dbReference>
<name>A0A2N5T8Y2_9BASI</name>
<evidence type="ECO:0000313" key="3">
    <source>
        <dbReference type="Proteomes" id="UP000235388"/>
    </source>
</evidence>
<feature type="region of interest" description="Disordered" evidence="1">
    <location>
        <begin position="59"/>
        <end position="87"/>
    </location>
</feature>
<evidence type="ECO:0000313" key="2">
    <source>
        <dbReference type="EMBL" id="PLW21965.1"/>
    </source>
</evidence>
<evidence type="ECO:0000256" key="1">
    <source>
        <dbReference type="SAM" id="MobiDB-lite"/>
    </source>
</evidence>
<organism evidence="2 3">
    <name type="scientific">Puccinia coronata f. sp. avenae</name>
    <dbReference type="NCBI Taxonomy" id="200324"/>
    <lineage>
        <taxon>Eukaryota</taxon>
        <taxon>Fungi</taxon>
        <taxon>Dikarya</taxon>
        <taxon>Basidiomycota</taxon>
        <taxon>Pucciniomycotina</taxon>
        <taxon>Pucciniomycetes</taxon>
        <taxon>Pucciniales</taxon>
        <taxon>Pucciniaceae</taxon>
        <taxon>Puccinia</taxon>
    </lineage>
</organism>
<dbReference type="Proteomes" id="UP000235388">
    <property type="component" value="Unassembled WGS sequence"/>
</dbReference>